<dbReference type="PROSITE" id="PS50837">
    <property type="entry name" value="NACHT"/>
    <property type="match status" value="1"/>
</dbReference>
<dbReference type="SMART" id="SM01289">
    <property type="entry name" value="PYRIN"/>
    <property type="match status" value="1"/>
</dbReference>
<keyword evidence="15" id="KW-0256">Endoplasmic reticulum</keyword>
<dbReference type="GO" id="GO:0000139">
    <property type="term" value="C:Golgi membrane"/>
    <property type="evidence" value="ECO:0007669"/>
    <property type="project" value="UniProtKB-SubCell"/>
</dbReference>
<dbReference type="Proteomes" id="UP000694412">
    <property type="component" value="Chromosome 5"/>
</dbReference>
<evidence type="ECO:0000313" key="32">
    <source>
        <dbReference type="Ensembl" id="ENSCJPP00005016449.1"/>
    </source>
</evidence>
<evidence type="ECO:0000256" key="5">
    <source>
        <dbReference type="ARBA" id="ARBA00004394"/>
    </source>
</evidence>
<keyword evidence="18" id="KW-0805">Transcription regulation</keyword>
<dbReference type="Pfam" id="PF02758">
    <property type="entry name" value="PYRIN"/>
    <property type="match status" value="1"/>
</dbReference>
<dbReference type="InterPro" id="IPR004020">
    <property type="entry name" value="DAPIN"/>
</dbReference>
<comment type="subcellular location">
    <subcellularLocation>
        <location evidence="4">Cytoplasm</location>
        <location evidence="4">Cytoskeleton</location>
        <location evidence="4">Microtubule organizing center</location>
    </subcellularLocation>
    <subcellularLocation>
        <location evidence="3">Endoplasmic reticulum</location>
    </subcellularLocation>
    <subcellularLocation>
        <location evidence="5">Golgi apparatus membrane</location>
    </subcellularLocation>
    <subcellularLocation>
        <location evidence="1">Inflammasome</location>
    </subcellularLocation>
    <subcellularLocation>
        <location evidence="2">Mitochondrion</location>
    </subcellularLocation>
    <subcellularLocation>
        <location evidence="6">Secreted</location>
    </subcellularLocation>
</comment>
<keyword evidence="19" id="KW-0333">Golgi apparatus</keyword>
<evidence type="ECO:0000256" key="26">
    <source>
        <dbReference type="ARBA" id="ARBA00040040"/>
    </source>
</evidence>
<dbReference type="InterPro" id="IPR001611">
    <property type="entry name" value="Leu-rich_rpt"/>
</dbReference>
<dbReference type="Pfam" id="PF17776">
    <property type="entry name" value="NLRC4_HD2"/>
    <property type="match status" value="1"/>
</dbReference>
<dbReference type="Gene3D" id="3.40.50.300">
    <property type="entry name" value="P-loop containing nucleotide triphosphate hydrolases"/>
    <property type="match status" value="1"/>
</dbReference>
<comment type="function">
    <text evidence="27">Independently of inflammasome activation, regulates the differentiation of T helper 2 (Th2) cells and has a role in Th2 cell-dependent asthma and tumor growth. During Th2 differentiation, required for optimal IRF4 binding to IL4 promoter and for IRF4-dependent IL4 transcription. Binds to the consensus DNA sequence 5'-GRRGGNRGAG-3'. May also participate in the transcription of IL5, IL13, GATA3, CCR3, CCR4 and MAF.</text>
</comment>
<evidence type="ECO:0000256" key="14">
    <source>
        <dbReference type="ARBA" id="ARBA00022801"/>
    </source>
</evidence>
<dbReference type="Ensembl" id="ENSCJPT00005023128.1">
    <property type="protein sequence ID" value="ENSCJPP00005016449.1"/>
    <property type="gene ID" value="ENSCJPG00005013519.1"/>
</dbReference>
<evidence type="ECO:0000313" key="33">
    <source>
        <dbReference type="Proteomes" id="UP000694412"/>
    </source>
</evidence>
<evidence type="ECO:0000256" key="1">
    <source>
        <dbReference type="ARBA" id="ARBA00004110"/>
    </source>
</evidence>
<reference evidence="32" key="2">
    <citation type="submission" date="2025-08" db="UniProtKB">
        <authorList>
            <consortium name="Ensembl"/>
        </authorList>
    </citation>
    <scope>IDENTIFICATION</scope>
</reference>
<evidence type="ECO:0000256" key="7">
    <source>
        <dbReference type="ARBA" id="ARBA00008665"/>
    </source>
</evidence>
<evidence type="ECO:0000256" key="23">
    <source>
        <dbReference type="ARBA" id="ARBA00023198"/>
    </source>
</evidence>
<keyword evidence="23" id="KW-0395">Inflammatory response</keyword>
<evidence type="ECO:0000256" key="21">
    <source>
        <dbReference type="ARBA" id="ARBA00023159"/>
    </source>
</evidence>
<dbReference type="GO" id="GO:0005739">
    <property type="term" value="C:mitochondrion"/>
    <property type="evidence" value="ECO:0007669"/>
    <property type="project" value="UniProtKB-SubCell"/>
</dbReference>
<dbReference type="GeneTree" id="ENSGT00940000159520"/>
<evidence type="ECO:0000256" key="24">
    <source>
        <dbReference type="ARBA" id="ARBA00023212"/>
    </source>
</evidence>
<dbReference type="Gene3D" id="3.80.10.10">
    <property type="entry name" value="Ribonuclease Inhibitor"/>
    <property type="match status" value="1"/>
</dbReference>
<keyword evidence="13" id="KW-0547">Nucleotide-binding</keyword>
<evidence type="ECO:0000256" key="15">
    <source>
        <dbReference type="ARBA" id="ARBA00022824"/>
    </source>
</evidence>
<evidence type="ECO:0000256" key="16">
    <source>
        <dbReference type="ARBA" id="ARBA00022840"/>
    </source>
</evidence>
<dbReference type="PANTHER" id="PTHR45690:SF19">
    <property type="entry name" value="NACHT, LRR AND PYD DOMAINS-CONTAINING PROTEIN 3"/>
    <property type="match status" value="1"/>
</dbReference>
<keyword evidence="9" id="KW-1017">Isopeptide bond</keyword>
<dbReference type="Pfam" id="PF17779">
    <property type="entry name" value="WHD_NOD2"/>
    <property type="match status" value="1"/>
</dbReference>
<dbReference type="GO" id="GO:0045087">
    <property type="term" value="P:innate immune response"/>
    <property type="evidence" value="ECO:0007669"/>
    <property type="project" value="UniProtKB-KW"/>
</dbReference>
<dbReference type="InterPro" id="IPR041075">
    <property type="entry name" value="NOD1/2_WH"/>
</dbReference>
<evidence type="ECO:0000256" key="8">
    <source>
        <dbReference type="ARBA" id="ARBA00022490"/>
    </source>
</evidence>
<comment type="catalytic activity">
    <reaction evidence="28">
        <text>ATP + H2O = ADP + phosphate + H(+)</text>
        <dbReference type="Rhea" id="RHEA:13065"/>
        <dbReference type="ChEBI" id="CHEBI:15377"/>
        <dbReference type="ChEBI" id="CHEBI:15378"/>
        <dbReference type="ChEBI" id="CHEBI:30616"/>
        <dbReference type="ChEBI" id="CHEBI:43474"/>
        <dbReference type="ChEBI" id="CHEBI:456216"/>
    </reaction>
    <physiologicalReaction direction="left-to-right" evidence="28">
        <dbReference type="Rhea" id="RHEA:13066"/>
    </physiologicalReaction>
</comment>
<evidence type="ECO:0000256" key="27">
    <source>
        <dbReference type="ARBA" id="ARBA00045987"/>
    </source>
</evidence>
<dbReference type="InterPro" id="IPR007111">
    <property type="entry name" value="NACHT_NTPase"/>
</dbReference>
<dbReference type="InterPro" id="IPR011029">
    <property type="entry name" value="DEATH-like_dom_sf"/>
</dbReference>
<accession>A0A8C2YCG0</accession>
<evidence type="ECO:0000256" key="20">
    <source>
        <dbReference type="ARBA" id="ARBA00023128"/>
    </source>
</evidence>
<evidence type="ECO:0000256" key="9">
    <source>
        <dbReference type="ARBA" id="ARBA00022499"/>
    </source>
</evidence>
<dbReference type="PANTHER" id="PTHR45690">
    <property type="entry name" value="NACHT, LRR AND PYD DOMAINS-CONTAINING PROTEIN 12"/>
    <property type="match status" value="1"/>
</dbReference>
<feature type="domain" description="Pyrin" evidence="30">
    <location>
        <begin position="1"/>
        <end position="92"/>
    </location>
</feature>
<keyword evidence="17" id="KW-0832">Ubl conjugation</keyword>
<keyword evidence="33" id="KW-1185">Reference proteome</keyword>
<evidence type="ECO:0000256" key="11">
    <source>
        <dbReference type="ARBA" id="ARBA00022553"/>
    </source>
</evidence>
<evidence type="ECO:0000256" key="2">
    <source>
        <dbReference type="ARBA" id="ARBA00004173"/>
    </source>
</evidence>
<dbReference type="GO" id="GO:0006954">
    <property type="term" value="P:inflammatory response"/>
    <property type="evidence" value="ECO:0007669"/>
    <property type="project" value="UniProtKB-KW"/>
</dbReference>
<keyword evidence="10" id="KW-0964">Secreted</keyword>
<evidence type="ECO:0000256" key="3">
    <source>
        <dbReference type="ARBA" id="ARBA00004240"/>
    </source>
</evidence>
<organism evidence="32 33">
    <name type="scientific">Coturnix japonica</name>
    <name type="common">Japanese quail</name>
    <name type="synonym">Coturnix coturnix japonica</name>
    <dbReference type="NCBI Taxonomy" id="93934"/>
    <lineage>
        <taxon>Eukaryota</taxon>
        <taxon>Metazoa</taxon>
        <taxon>Chordata</taxon>
        <taxon>Craniata</taxon>
        <taxon>Vertebrata</taxon>
        <taxon>Euteleostomi</taxon>
        <taxon>Archelosauria</taxon>
        <taxon>Archosauria</taxon>
        <taxon>Dinosauria</taxon>
        <taxon>Saurischia</taxon>
        <taxon>Theropoda</taxon>
        <taxon>Coelurosauria</taxon>
        <taxon>Aves</taxon>
        <taxon>Neognathae</taxon>
        <taxon>Galloanserae</taxon>
        <taxon>Galliformes</taxon>
        <taxon>Phasianidae</taxon>
        <taxon>Perdicinae</taxon>
        <taxon>Coturnix</taxon>
    </lineage>
</organism>
<dbReference type="GO" id="GO:0005815">
    <property type="term" value="C:microtubule organizing center"/>
    <property type="evidence" value="ECO:0007669"/>
    <property type="project" value="UniProtKB-SubCell"/>
</dbReference>
<dbReference type="PROSITE" id="PS50824">
    <property type="entry name" value="DAPIN"/>
    <property type="match status" value="1"/>
</dbReference>
<dbReference type="SMART" id="SM00368">
    <property type="entry name" value="LRR_RI"/>
    <property type="match status" value="6"/>
</dbReference>
<dbReference type="SUPFAM" id="SSF52540">
    <property type="entry name" value="P-loop containing nucleoside triphosphate hydrolases"/>
    <property type="match status" value="1"/>
</dbReference>
<feature type="region of interest" description="Disordered" evidence="29">
    <location>
        <begin position="898"/>
        <end position="925"/>
    </location>
</feature>
<dbReference type="Pfam" id="PF05729">
    <property type="entry name" value="NACHT"/>
    <property type="match status" value="1"/>
</dbReference>
<evidence type="ECO:0000256" key="25">
    <source>
        <dbReference type="ARBA" id="ARBA00023233"/>
    </source>
</evidence>
<evidence type="ECO:0000256" key="4">
    <source>
        <dbReference type="ARBA" id="ARBA00004267"/>
    </source>
</evidence>
<proteinExistence type="inferred from homology"/>
<dbReference type="Pfam" id="PF13516">
    <property type="entry name" value="LRR_6"/>
    <property type="match status" value="2"/>
</dbReference>
<evidence type="ECO:0000256" key="6">
    <source>
        <dbReference type="ARBA" id="ARBA00004613"/>
    </source>
</evidence>
<dbReference type="InterPro" id="IPR050637">
    <property type="entry name" value="NLRP_innate_immun_reg"/>
</dbReference>
<keyword evidence="14" id="KW-0378">Hydrolase</keyword>
<dbReference type="InterPro" id="IPR027417">
    <property type="entry name" value="P-loop_NTPase"/>
</dbReference>
<keyword evidence="22" id="KW-0804">Transcription</keyword>
<dbReference type="InterPro" id="IPR032675">
    <property type="entry name" value="LRR_dom_sf"/>
</dbReference>
<evidence type="ECO:0000256" key="13">
    <source>
        <dbReference type="ARBA" id="ARBA00022741"/>
    </source>
</evidence>
<dbReference type="SUPFAM" id="SSF52047">
    <property type="entry name" value="RNI-like"/>
    <property type="match status" value="1"/>
</dbReference>
<evidence type="ECO:0000256" key="22">
    <source>
        <dbReference type="ARBA" id="ARBA00023163"/>
    </source>
</evidence>
<keyword evidence="20" id="KW-0496">Mitochondrion</keyword>
<evidence type="ECO:0000259" key="31">
    <source>
        <dbReference type="PROSITE" id="PS50837"/>
    </source>
</evidence>
<dbReference type="GO" id="GO:0005634">
    <property type="term" value="C:nucleus"/>
    <property type="evidence" value="ECO:0007669"/>
    <property type="project" value="UniProtKB-SubCell"/>
</dbReference>
<comment type="similarity">
    <text evidence="7">Belongs to the NLRP family.</text>
</comment>
<keyword evidence="11" id="KW-0597">Phosphoprotein</keyword>
<evidence type="ECO:0000256" key="18">
    <source>
        <dbReference type="ARBA" id="ARBA00023015"/>
    </source>
</evidence>
<dbReference type="GO" id="GO:0005524">
    <property type="term" value="F:ATP binding"/>
    <property type="evidence" value="ECO:0007669"/>
    <property type="project" value="UniProtKB-KW"/>
</dbReference>
<feature type="domain" description="NACHT" evidence="31">
    <location>
        <begin position="167"/>
        <end position="370"/>
    </location>
</feature>
<dbReference type="GO" id="GO:0061702">
    <property type="term" value="C:canonical inflammasome complex"/>
    <property type="evidence" value="ECO:0007669"/>
    <property type="project" value="UniProtKB-SubCell"/>
</dbReference>
<dbReference type="AlphaFoldDB" id="A0A8C2YCG0"/>
<evidence type="ECO:0000256" key="28">
    <source>
        <dbReference type="ARBA" id="ARBA00048778"/>
    </source>
</evidence>
<evidence type="ECO:0000259" key="30">
    <source>
        <dbReference type="PROSITE" id="PS50824"/>
    </source>
</evidence>
<dbReference type="InterPro" id="IPR041267">
    <property type="entry name" value="NLRP_HD2"/>
</dbReference>
<keyword evidence="25" id="KW-1271">Inflammasome</keyword>
<keyword evidence="12" id="KW-0677">Repeat</keyword>
<evidence type="ECO:0000256" key="29">
    <source>
        <dbReference type="SAM" id="MobiDB-lite"/>
    </source>
</evidence>
<protein>
    <recommendedName>
        <fullName evidence="26">NACHT, LRR and PYD domains-containing protein 3</fullName>
    </recommendedName>
</protein>
<evidence type="ECO:0000256" key="10">
    <source>
        <dbReference type="ARBA" id="ARBA00022525"/>
    </source>
</evidence>
<sequence length="925" mass="103793">MAGEESTILLEALASLTLEDFQAFKKKLPQDDIKGGWNIRRDELEKVTHPSTLISYMGDSYGEGAAMDIAIRLFEEMNQRDLAEKVLDEKVKEYKQKYREHVAREFLQYKEVNCCLGENLSVSDHYTNLTIARKSWNQHGDEPGDVSSDAVTTQTLFEPSKDSQVPRVTVLVGASGMGKTMTIRKVMMEWVEGTLCTQFDYVFCIDCKELSCSKAVSVVDLISNCCPQQRTPAGRILSNPEKILFIFDSFEALGLPLAQPKDQLSTDPTEAKPLQTTLLSLLKRTILPESSVLIAMRPTALQSLGQCLEGEHYVEIQGFSPAAREEYFHRYFGNGSKADLAFRFTRGNAVLYSLCVIPVMSWTVCTILKQELDKKDQLLACSKTTTQMIMFYLSWLMKHRDSNAWQNLQQFLHKLCTLAADGIWKHKVLFEEKEIKDQGLNQPELLSLFLNEKGLEKGTDHGNVYSFSHLHLQEFFAAMFYVLEDREEVVDDSRLLAKDVNVLLETYHMSRMDLNMTVQLLFGLVNPKSIEYADKGIGCRISSRPRGDLLRWLQTRHRDLCHRHEATVVEDLDTFHFLFEINERSFVQSVLGSFTGIALQGAKLTLYDQAALCFCIKQWVGLLSVTLRSCSFHQQHRRQEPAKGLHWQSWQQEELCSPLRPLCQALWYPGSSLQSLRLQWCGLTEGDIEALGTLLATLPSLVHLELGDRALGDDGVRMLCTGLRQPGCHLRVLRLRYTHLTSGCCQDLAVALGTSRCLEELDLSFSSGLRDDGVKLLCEGLQHCGYQLQTLRLGSCSLTGACCQALVTWLGHNHSLKCLDLSDTELGAGATMLLQQLRHHSCTLQTLGLSISTLSKDALQELAALRELKPSLKITDLLEHEAPETGAMERLSFQRSVRAGRGAAGRGRKGLPSPLTAPPHSGSLC</sequence>
<keyword evidence="8" id="KW-0963">Cytoplasm</keyword>
<evidence type="ECO:0000256" key="19">
    <source>
        <dbReference type="ARBA" id="ARBA00023034"/>
    </source>
</evidence>
<keyword evidence="16" id="KW-0067">ATP-binding</keyword>
<evidence type="ECO:0000256" key="17">
    <source>
        <dbReference type="ARBA" id="ARBA00022843"/>
    </source>
</evidence>
<dbReference type="CDD" id="cd08321">
    <property type="entry name" value="Pyrin_ASC-like"/>
    <property type="match status" value="1"/>
</dbReference>
<keyword evidence="24" id="KW-0206">Cytoskeleton</keyword>
<keyword evidence="21" id="KW-0010">Activator</keyword>
<dbReference type="SUPFAM" id="SSF47986">
    <property type="entry name" value="DEATH domain"/>
    <property type="match status" value="1"/>
</dbReference>
<evidence type="ECO:0000256" key="12">
    <source>
        <dbReference type="ARBA" id="ARBA00022737"/>
    </source>
</evidence>
<dbReference type="Gene3D" id="1.10.533.10">
    <property type="entry name" value="Death Domain, Fas"/>
    <property type="match status" value="1"/>
</dbReference>
<reference evidence="32" key="3">
    <citation type="submission" date="2025-09" db="UniProtKB">
        <authorList>
            <consortium name="Ensembl"/>
        </authorList>
    </citation>
    <scope>IDENTIFICATION</scope>
</reference>
<name>A0A8C2YCG0_COTJA</name>
<reference evidence="32" key="1">
    <citation type="submission" date="2015-11" db="EMBL/GenBank/DDBJ databases">
        <authorList>
            <consortium name="International Coturnix japonica Genome Analysis Consortium"/>
            <person name="Warren W."/>
            <person name="Burt D.W."/>
            <person name="Antin P.B."/>
            <person name="Lanford R."/>
            <person name="Gros J."/>
            <person name="Wilson R.K."/>
        </authorList>
    </citation>
    <scope>NUCLEOTIDE SEQUENCE [LARGE SCALE GENOMIC DNA]</scope>
</reference>